<dbReference type="GO" id="GO:0003964">
    <property type="term" value="F:RNA-directed DNA polymerase activity"/>
    <property type="evidence" value="ECO:0007669"/>
    <property type="project" value="UniProtKB-KW"/>
</dbReference>
<dbReference type="Gene3D" id="3.30.420.10">
    <property type="entry name" value="Ribonuclease H-like superfamily/Ribonuclease H"/>
    <property type="match status" value="1"/>
</dbReference>
<evidence type="ECO:0000256" key="1">
    <source>
        <dbReference type="ARBA" id="ARBA00012493"/>
    </source>
</evidence>
<dbReference type="CDD" id="cd09274">
    <property type="entry name" value="RNase_HI_RT_Ty3"/>
    <property type="match status" value="1"/>
</dbReference>
<feature type="region of interest" description="Disordered" evidence="10">
    <location>
        <begin position="371"/>
        <end position="407"/>
    </location>
</feature>
<feature type="compositionally biased region" description="Polar residues" evidence="10">
    <location>
        <begin position="224"/>
        <end position="235"/>
    </location>
</feature>
<dbReference type="Pfam" id="PF00078">
    <property type="entry name" value="RVT_1"/>
    <property type="match status" value="1"/>
</dbReference>
<dbReference type="SUPFAM" id="SSF53098">
    <property type="entry name" value="Ribonuclease H-like"/>
    <property type="match status" value="1"/>
</dbReference>
<dbReference type="EC" id="2.7.7.49" evidence="1"/>
<evidence type="ECO:0000259" key="11">
    <source>
        <dbReference type="PROSITE" id="PS50158"/>
    </source>
</evidence>
<keyword evidence="3" id="KW-0548">Nucleotidyltransferase</keyword>
<protein>
    <recommendedName>
        <fullName evidence="1">RNA-directed DNA polymerase</fullName>
        <ecNumber evidence="1">2.7.7.49</ecNumber>
    </recommendedName>
</protein>
<gene>
    <name evidence="14" type="ORF">D6D22_10762</name>
</gene>
<evidence type="ECO:0000256" key="6">
    <source>
        <dbReference type="ARBA" id="ARBA00022801"/>
    </source>
</evidence>
<dbReference type="Gene3D" id="4.10.60.10">
    <property type="entry name" value="Zinc finger, CCHC-type"/>
    <property type="match status" value="1"/>
</dbReference>
<evidence type="ECO:0000313" key="14">
    <source>
        <dbReference type="EMBL" id="THW27457.1"/>
    </source>
</evidence>
<dbReference type="InterPro" id="IPR005162">
    <property type="entry name" value="Retrotrans_gag_dom"/>
</dbReference>
<accession>A0A4S8WR44</accession>
<feature type="region of interest" description="Disordered" evidence="10">
    <location>
        <begin position="1"/>
        <end position="34"/>
    </location>
</feature>
<organism evidence="14 15">
    <name type="scientific">Aureobasidium pullulans</name>
    <name type="common">Black yeast</name>
    <name type="synonym">Pullularia pullulans</name>
    <dbReference type="NCBI Taxonomy" id="5580"/>
    <lineage>
        <taxon>Eukaryota</taxon>
        <taxon>Fungi</taxon>
        <taxon>Dikarya</taxon>
        <taxon>Ascomycota</taxon>
        <taxon>Pezizomycotina</taxon>
        <taxon>Dothideomycetes</taxon>
        <taxon>Dothideomycetidae</taxon>
        <taxon>Dothideales</taxon>
        <taxon>Saccotheciaceae</taxon>
        <taxon>Aureobasidium</taxon>
    </lineage>
</organism>
<dbReference type="SUPFAM" id="SSF57756">
    <property type="entry name" value="Retrovirus zinc finger-like domains"/>
    <property type="match status" value="1"/>
</dbReference>
<dbReference type="PANTHER" id="PTHR37984">
    <property type="entry name" value="PROTEIN CBG26694"/>
    <property type="match status" value="1"/>
</dbReference>
<dbReference type="GO" id="GO:0016787">
    <property type="term" value="F:hydrolase activity"/>
    <property type="evidence" value="ECO:0007669"/>
    <property type="project" value="UniProtKB-KW"/>
</dbReference>
<dbReference type="InterPro" id="IPR043128">
    <property type="entry name" value="Rev_trsase/Diguanyl_cyclase"/>
</dbReference>
<dbReference type="Gene3D" id="1.10.340.70">
    <property type="match status" value="1"/>
</dbReference>
<evidence type="ECO:0000259" key="12">
    <source>
        <dbReference type="PROSITE" id="PS50878"/>
    </source>
</evidence>
<keyword evidence="5" id="KW-0255">Endonuclease</keyword>
<proteinExistence type="predicted"/>
<dbReference type="FunFam" id="1.10.340.70:FF:000001">
    <property type="entry name" value="Retrovirus-related Pol polyprotein from transposon gypsy-like Protein"/>
    <property type="match status" value="1"/>
</dbReference>
<dbReference type="EMBL" id="QZAL01000438">
    <property type="protein sequence ID" value="THW27457.1"/>
    <property type="molecule type" value="Genomic_DNA"/>
</dbReference>
<keyword evidence="6" id="KW-0378">Hydrolase</keyword>
<dbReference type="InterPro" id="IPR036397">
    <property type="entry name" value="RNaseH_sf"/>
</dbReference>
<dbReference type="InterPro" id="IPR036875">
    <property type="entry name" value="Znf_CCHC_sf"/>
</dbReference>
<dbReference type="Pfam" id="PF03732">
    <property type="entry name" value="Retrotrans_gag"/>
    <property type="match status" value="1"/>
</dbReference>
<feature type="domain" description="CCHC-type" evidence="11">
    <location>
        <begin position="267"/>
        <end position="280"/>
    </location>
</feature>
<dbReference type="Pfam" id="PF17921">
    <property type="entry name" value="Integrase_H2C2"/>
    <property type="match status" value="1"/>
</dbReference>
<dbReference type="SUPFAM" id="SSF56672">
    <property type="entry name" value="DNA/RNA polymerases"/>
    <property type="match status" value="1"/>
</dbReference>
<evidence type="ECO:0000256" key="2">
    <source>
        <dbReference type="ARBA" id="ARBA00022679"/>
    </source>
</evidence>
<keyword evidence="9" id="KW-0863">Zinc-finger</keyword>
<dbReference type="GO" id="GO:0015074">
    <property type="term" value="P:DNA integration"/>
    <property type="evidence" value="ECO:0007669"/>
    <property type="project" value="InterPro"/>
</dbReference>
<dbReference type="InterPro" id="IPR041373">
    <property type="entry name" value="RT_RNaseH"/>
</dbReference>
<evidence type="ECO:0000256" key="7">
    <source>
        <dbReference type="ARBA" id="ARBA00022884"/>
    </source>
</evidence>
<keyword evidence="9" id="KW-0862">Zinc</keyword>
<keyword evidence="9" id="KW-0479">Metal-binding</keyword>
<dbReference type="InterPro" id="IPR050951">
    <property type="entry name" value="Retrovirus_Pol_polyprotein"/>
</dbReference>
<feature type="region of interest" description="Disordered" evidence="10">
    <location>
        <begin position="212"/>
        <end position="241"/>
    </location>
</feature>
<dbReference type="InterPro" id="IPR000477">
    <property type="entry name" value="RT_dom"/>
</dbReference>
<dbReference type="Gene3D" id="3.30.70.270">
    <property type="match status" value="2"/>
</dbReference>
<dbReference type="Proteomes" id="UP000310687">
    <property type="component" value="Unassembled WGS sequence"/>
</dbReference>
<evidence type="ECO:0000256" key="5">
    <source>
        <dbReference type="ARBA" id="ARBA00022759"/>
    </source>
</evidence>
<feature type="region of interest" description="Disordered" evidence="10">
    <location>
        <begin position="682"/>
        <end position="703"/>
    </location>
</feature>
<keyword evidence="7" id="KW-0694">RNA-binding</keyword>
<dbReference type="InterPro" id="IPR001878">
    <property type="entry name" value="Znf_CCHC"/>
</dbReference>
<dbReference type="GO" id="GO:0004519">
    <property type="term" value="F:endonuclease activity"/>
    <property type="evidence" value="ECO:0007669"/>
    <property type="project" value="UniProtKB-KW"/>
</dbReference>
<evidence type="ECO:0000256" key="10">
    <source>
        <dbReference type="SAM" id="MobiDB-lite"/>
    </source>
</evidence>
<evidence type="ECO:0000313" key="15">
    <source>
        <dbReference type="Proteomes" id="UP000310687"/>
    </source>
</evidence>
<evidence type="ECO:0000256" key="4">
    <source>
        <dbReference type="ARBA" id="ARBA00022722"/>
    </source>
</evidence>
<dbReference type="SMART" id="SM00343">
    <property type="entry name" value="ZnF_C2HC"/>
    <property type="match status" value="1"/>
</dbReference>
<feature type="domain" description="Integrase catalytic" evidence="13">
    <location>
        <begin position="1301"/>
        <end position="1413"/>
    </location>
</feature>
<dbReference type="Pfam" id="PF17917">
    <property type="entry name" value="RT_RNaseH"/>
    <property type="match status" value="1"/>
</dbReference>
<dbReference type="InterPro" id="IPR021109">
    <property type="entry name" value="Peptidase_aspartic_dom_sf"/>
</dbReference>
<evidence type="ECO:0000256" key="3">
    <source>
        <dbReference type="ARBA" id="ARBA00022695"/>
    </source>
</evidence>
<dbReference type="InterPro" id="IPR043502">
    <property type="entry name" value="DNA/RNA_pol_sf"/>
</dbReference>
<name>A0A4S8WR44_AURPU</name>
<keyword evidence="2" id="KW-0808">Transferase</keyword>
<dbReference type="Gene3D" id="3.10.10.10">
    <property type="entry name" value="HIV Type 1 Reverse Transcriptase, subunit A, domain 1"/>
    <property type="match status" value="1"/>
</dbReference>
<dbReference type="Gene3D" id="2.40.70.10">
    <property type="entry name" value="Acid Proteases"/>
    <property type="match status" value="1"/>
</dbReference>
<dbReference type="InterPro" id="IPR012337">
    <property type="entry name" value="RNaseH-like_sf"/>
</dbReference>
<feature type="compositionally biased region" description="Polar residues" evidence="10">
    <location>
        <begin position="1515"/>
        <end position="1525"/>
    </location>
</feature>
<feature type="compositionally biased region" description="Polar residues" evidence="10">
    <location>
        <begin position="1"/>
        <end position="10"/>
    </location>
</feature>
<dbReference type="GO" id="GO:0005634">
    <property type="term" value="C:nucleus"/>
    <property type="evidence" value="ECO:0007669"/>
    <property type="project" value="UniProtKB-ARBA"/>
</dbReference>
<comment type="caution">
    <text evidence="14">The sequence shown here is derived from an EMBL/GenBank/DDBJ whole genome shotgun (WGS) entry which is preliminary data.</text>
</comment>
<dbReference type="GO" id="GO:0008270">
    <property type="term" value="F:zinc ion binding"/>
    <property type="evidence" value="ECO:0007669"/>
    <property type="project" value="UniProtKB-KW"/>
</dbReference>
<dbReference type="PROSITE" id="PS50994">
    <property type="entry name" value="INTEGRASE"/>
    <property type="match status" value="1"/>
</dbReference>
<evidence type="ECO:0000259" key="13">
    <source>
        <dbReference type="PROSITE" id="PS50994"/>
    </source>
</evidence>
<feature type="domain" description="Reverse transcriptase" evidence="12">
    <location>
        <begin position="783"/>
        <end position="963"/>
    </location>
</feature>
<evidence type="ECO:0000256" key="9">
    <source>
        <dbReference type="PROSITE-ProRule" id="PRU00047"/>
    </source>
</evidence>
<feature type="compositionally biased region" description="Basic and acidic residues" evidence="10">
    <location>
        <begin position="1501"/>
        <end position="1514"/>
    </location>
</feature>
<keyword evidence="4" id="KW-0540">Nuclease</keyword>
<dbReference type="FunFam" id="3.30.70.270:FF:000020">
    <property type="entry name" value="Transposon Tf2-6 polyprotein-like Protein"/>
    <property type="match status" value="1"/>
</dbReference>
<dbReference type="PANTHER" id="PTHR37984:SF5">
    <property type="entry name" value="PROTEIN NYNRIN-LIKE"/>
    <property type="match status" value="1"/>
</dbReference>
<feature type="compositionally biased region" description="Acidic residues" evidence="10">
    <location>
        <begin position="371"/>
        <end position="401"/>
    </location>
</feature>
<dbReference type="CDD" id="cd01647">
    <property type="entry name" value="RT_LTR"/>
    <property type="match status" value="1"/>
</dbReference>
<feature type="region of interest" description="Disordered" evidence="10">
    <location>
        <begin position="1488"/>
        <end position="1525"/>
    </location>
</feature>
<dbReference type="PROSITE" id="PS50158">
    <property type="entry name" value="ZF_CCHC"/>
    <property type="match status" value="1"/>
</dbReference>
<dbReference type="InterPro" id="IPR041588">
    <property type="entry name" value="Integrase_H2C2"/>
</dbReference>
<dbReference type="CDD" id="cd00303">
    <property type="entry name" value="retropepsin_like"/>
    <property type="match status" value="1"/>
</dbReference>
<reference evidence="14 15" key="1">
    <citation type="submission" date="2018-10" db="EMBL/GenBank/DDBJ databases">
        <title>Fifty Aureobasidium pullulans genomes reveal a recombining polyextremotolerant generalist.</title>
        <authorList>
            <person name="Gostincar C."/>
            <person name="Turk M."/>
            <person name="Zajc J."/>
            <person name="Gunde-Cimerman N."/>
        </authorList>
    </citation>
    <scope>NUCLEOTIDE SEQUENCE [LARGE SCALE GENOMIC DNA]</scope>
    <source>
        <strain evidence="14 15">EXF-11013</strain>
    </source>
</reference>
<dbReference type="InterPro" id="IPR001584">
    <property type="entry name" value="Integrase_cat-core"/>
</dbReference>
<dbReference type="GO" id="GO:0003723">
    <property type="term" value="F:RNA binding"/>
    <property type="evidence" value="ECO:0007669"/>
    <property type="project" value="UniProtKB-KW"/>
</dbReference>
<evidence type="ECO:0000256" key="8">
    <source>
        <dbReference type="ARBA" id="ARBA00022918"/>
    </source>
</evidence>
<keyword evidence="8" id="KW-0695">RNA-directed DNA polymerase</keyword>
<sequence>MSHSSNTQRGTPAPSEVGGTRSTSTTRDDSKVAKPDLYYGDRQGLDDWLNQMDLYYIFTPMEEAKKTIFASTYLRGRAQHWMKPMLQKFLDRREDTDGIMVSFAKFKTEIRRIFGISNEDKVAVRHIQHIRQHTSASEYAAKFQEHAQVTDWDDSALMTMYRRGLKENVKDELMRAGMKIEDLDDLIRATIEIDDNLYERAMERRHDIAPRGKSGYVPYRNSKGRNNFGNRNQYQDPYGPQPMELDVTEGRRSNGRKQFKGKSSMTCYGCGKKGHMARDCHSKNKVPRRQFNMMQRRSYVEPERVEPEEPKPKIEDLKYDYHGRLSWTACYDDSCLIHYSSKMESGWFPSRPKGRGKGYCNVIIKKDDLEEGEIEEDDVESDPEEDDSDEEEESEEESDNDDHDHLCSGKEGIEILHAYVPSCFTKMFNVMMKYGEEAFPETNGQRFLHPHNFDNMLDQIRNAFWEHRLVVVNYDFKAFIQEKPPLGSTFAPAGYIIPTGERVNKSMRDGINLLRSRYAQAQQQQRVLYERHLHEQGLDNGKSRVRFDSPVNSDSGKDINIINDGVPYTSYRTRKKTEHGYELVAVDGSALPGVSEETVPLQLVTQRHHEDIIFDVVEMANHHIVLGMPWLRQHNPTIDWKSRMLRFQECDCVVDSRPAHRQRSVADERKGQTKARTACVAATSTKASSKQHDSGSAGTDFGGQTGHEARVIEGSHVPSDIPEQYSKWKRLFQEEENANALPRHQPWDHEIRLEPGKQPTFGPIYALSEKELKTLREYLDENLARGFIRKSESPAGYPILFAPKKDGSLRLCVDYRKINDITIKNRYPLPNIEELQDRLSKAKWFSKIDLKGAYNLIRMKEGEEWKTAFRTRYGHYEYLVMPFGLTNAPATCQMMINDTLREYLDRTVVAYLDDILIYTNGNLEQHVKDVQQVLTKLQERRLKANPKKCEFHVKETEFLGFIIGVDGIRIDPAKITSIKEWPTPKNLKEVQSFLGLANYNRKFISGYSQTALPLVELTKQDTPFIWKERQQKAFEALKQACIDGPTLRMFDSGKLVHIETDASDRAIGACLTQDHEGKRHPVAYYSRKMTPAEQNYDIHDKELLAIVAALQHWRVYAEGAPSLTILTDHKNLLTFTTTKVLNRRQVRWSELLGQYKFKIQYTPGKDNGRADALSRRIDYMEGKEAIVHSILQTNKDGTLSARTHEFNAVLRIMKDDEEEFPISHDKYQVPEKHQEQCIRDHHDDPIHGHPGITKTIEIIRRNFAFPQMKEKVTTYVQKCRSCQMNKSSRHAKYGEIQFVDPPLQPWDEVTMDFITGLRSLNSAGRSKLCQQYDSILVMVDRLTKYTHFIPCMKSITAEELAHLVLDRLIRYHGIPKSFITDRDKLFTSNYWKTLTDGQTERANQTLEAYLRHYVSYAQDNWVLYLPMAQLALNNQISATTGVSPFYANFGKHPNLFMEPRLQHPNADKAMITSDALKKLHKQLRQKILSSQNGLRNSRQKSKPDPQLKEGDKSNKYWNNEVSDTL</sequence>
<dbReference type="PROSITE" id="PS50878">
    <property type="entry name" value="RT_POL"/>
    <property type="match status" value="1"/>
</dbReference>